<dbReference type="AlphaFoldDB" id="D9PJT1"/>
<feature type="transmembrane region" description="Helical" evidence="1">
    <location>
        <begin position="51"/>
        <end position="69"/>
    </location>
</feature>
<reference evidence="2" key="2">
    <citation type="journal article" date="2011" name="Microb. Ecol.">
        <title>Taxonomic and Functional Metagenomic Profiling of the Microbial Community in the Anoxic Sediment of a Sub-saline Shallow Lake (Laguna de Carrizo, Central Spain).</title>
        <authorList>
            <person name="Ferrer M."/>
            <person name="Guazzaroni M.E."/>
            <person name="Richter M."/>
            <person name="Garcia-Salamanca A."/>
            <person name="Yarza P."/>
            <person name="Suarez-Suarez A."/>
            <person name="Solano J."/>
            <person name="Alcaide M."/>
            <person name="van Dillewijn P."/>
            <person name="Molina-Henares M.A."/>
            <person name="Lopez-Cortes N."/>
            <person name="Al-Ramahi Y."/>
            <person name="Guerrero C."/>
            <person name="Acosta A."/>
            <person name="de Eugenio L.I."/>
            <person name="Martinez V."/>
            <person name="Marques S."/>
            <person name="Rojo F."/>
            <person name="Santero E."/>
            <person name="Genilloud O."/>
            <person name="Perez-Perez J."/>
            <person name="Rossello-Mora R."/>
            <person name="Ramos J.L."/>
        </authorList>
    </citation>
    <scope>NUCLEOTIDE SEQUENCE</scope>
</reference>
<organism evidence="2">
    <name type="scientific">sediment metagenome</name>
    <dbReference type="NCBI Taxonomy" id="749907"/>
    <lineage>
        <taxon>unclassified sequences</taxon>
        <taxon>metagenomes</taxon>
        <taxon>ecological metagenomes</taxon>
    </lineage>
</organism>
<keyword evidence="1" id="KW-1133">Transmembrane helix</keyword>
<evidence type="ECO:0000313" key="2">
    <source>
        <dbReference type="EMBL" id="EFK96195.1"/>
    </source>
</evidence>
<comment type="caution">
    <text evidence="2">The sequence shown here is derived from an EMBL/GenBank/DDBJ whole genome shotgun (WGS) entry which is preliminary data.</text>
</comment>
<proteinExistence type="predicted"/>
<accession>D9PJT1</accession>
<dbReference type="EMBL" id="ADZX01000550">
    <property type="protein sequence ID" value="EFK96195.1"/>
    <property type="molecule type" value="Genomic_DNA"/>
</dbReference>
<name>D9PJT1_9ZZZZ</name>
<evidence type="ECO:0000256" key="1">
    <source>
        <dbReference type="SAM" id="Phobius"/>
    </source>
</evidence>
<keyword evidence="1" id="KW-0472">Membrane</keyword>
<reference evidence="2" key="1">
    <citation type="submission" date="2010-07" db="EMBL/GenBank/DDBJ databases">
        <authorList>
            <consortium name="CONSOLIDER consortium CSD2007-00005"/>
            <person name="Guazzaroni M.-E."/>
            <person name="Richter M."/>
            <person name="Garcia-Salamanca A."/>
            <person name="Yarza P."/>
            <person name="Ferrer M."/>
        </authorList>
    </citation>
    <scope>NUCLEOTIDE SEQUENCE</scope>
</reference>
<gene>
    <name evidence="2" type="ORF">LDC_1793</name>
</gene>
<protein>
    <submittedName>
        <fullName evidence="2">Uncharacterized protein</fullName>
    </submittedName>
</protein>
<sequence length="70" mass="7936">MVYSPFLYNFFTFTAYTLGGEVGRVDAINNSQVFLIIMAEYFILKHKDYIFKKLLAAAIAFTGVLVLGFL</sequence>
<keyword evidence="1" id="KW-0812">Transmembrane</keyword>